<dbReference type="InterPro" id="IPR025403">
    <property type="entry name" value="TgpA-like_C"/>
</dbReference>
<evidence type="ECO:0000313" key="4">
    <source>
        <dbReference type="Proteomes" id="UP000679307"/>
    </source>
</evidence>
<sequence>MLRSAPPLDPSGDEGRSLLRRELLEPRYREDPISTVLGWIGRRLDAGLQAAEGVPAVSALVAMVLLVLLVIALALLASRARRTARVRAATGDVIATGPVGSAQLRARAEQLLADGESAEALVEAFRALARRQVEQGALSDDPGATAREVVADLTGGPSGTGPGTAATGRLTRAAELFDAVLYGGLPATAEQARDVLALDDELGGVRR</sequence>
<name>A0ABX8EHS4_9ACTN</name>
<evidence type="ECO:0000259" key="2">
    <source>
        <dbReference type="Pfam" id="PF13559"/>
    </source>
</evidence>
<dbReference type="RefSeq" id="WP_214058213.1">
    <property type="nucleotide sequence ID" value="NZ_BAAAHS010000013.1"/>
</dbReference>
<dbReference type="Proteomes" id="UP000679307">
    <property type="component" value="Chromosome"/>
</dbReference>
<proteinExistence type="predicted"/>
<evidence type="ECO:0000313" key="3">
    <source>
        <dbReference type="EMBL" id="QVT78653.1"/>
    </source>
</evidence>
<keyword evidence="1" id="KW-0812">Transmembrane</keyword>
<accession>A0ABX8EHS4</accession>
<gene>
    <name evidence="3" type="ORF">ENKNEFLB_01031</name>
</gene>
<feature type="transmembrane region" description="Helical" evidence="1">
    <location>
        <begin position="56"/>
        <end position="77"/>
    </location>
</feature>
<protein>
    <recommendedName>
        <fullName evidence="2">Protein-glutamine gamma-glutamyltransferase-like C-terminal domain-containing protein</fullName>
    </recommendedName>
</protein>
<feature type="domain" description="Protein-glutamine gamma-glutamyltransferase-like C-terminal" evidence="2">
    <location>
        <begin position="124"/>
        <end position="199"/>
    </location>
</feature>
<dbReference type="Pfam" id="PF13559">
    <property type="entry name" value="DUF4129"/>
    <property type="match status" value="1"/>
</dbReference>
<evidence type="ECO:0000256" key="1">
    <source>
        <dbReference type="SAM" id="Phobius"/>
    </source>
</evidence>
<reference evidence="3 4" key="1">
    <citation type="submission" date="2021-05" db="EMBL/GenBank/DDBJ databases">
        <title>Complete genome of Nocardioides aquaticus KCTC 9944T isolated from meromictic and hypersaline Ekho Lake, Antarctica.</title>
        <authorList>
            <person name="Hwang K."/>
            <person name="Kim K.M."/>
            <person name="Choe H."/>
        </authorList>
    </citation>
    <scope>NUCLEOTIDE SEQUENCE [LARGE SCALE GENOMIC DNA]</scope>
    <source>
        <strain evidence="3 4">KCTC 9944</strain>
    </source>
</reference>
<organism evidence="3 4">
    <name type="scientific">Nocardioides aquaticus</name>
    <dbReference type="NCBI Taxonomy" id="160826"/>
    <lineage>
        <taxon>Bacteria</taxon>
        <taxon>Bacillati</taxon>
        <taxon>Actinomycetota</taxon>
        <taxon>Actinomycetes</taxon>
        <taxon>Propionibacteriales</taxon>
        <taxon>Nocardioidaceae</taxon>
        <taxon>Nocardioides</taxon>
    </lineage>
</organism>
<keyword evidence="1" id="KW-0472">Membrane</keyword>
<keyword evidence="1" id="KW-1133">Transmembrane helix</keyword>
<keyword evidence="4" id="KW-1185">Reference proteome</keyword>
<dbReference type="EMBL" id="CP075371">
    <property type="protein sequence ID" value="QVT78653.1"/>
    <property type="molecule type" value="Genomic_DNA"/>
</dbReference>